<evidence type="ECO:0000256" key="1">
    <source>
        <dbReference type="ARBA" id="ARBA00022475"/>
    </source>
</evidence>
<gene>
    <name evidence="8" type="ORF">QP027_06955</name>
</gene>
<feature type="domain" description="Lipopolysaccharide assembly protein A" evidence="7">
    <location>
        <begin position="98"/>
        <end position="151"/>
    </location>
</feature>
<dbReference type="InterPro" id="IPR010445">
    <property type="entry name" value="LapA_dom"/>
</dbReference>
<keyword evidence="9" id="KW-1185">Reference proteome</keyword>
<name>A0ABY8VF35_9CORY</name>
<keyword evidence="1" id="KW-1003">Cell membrane</keyword>
<evidence type="ECO:0000256" key="6">
    <source>
        <dbReference type="SAM" id="Phobius"/>
    </source>
</evidence>
<evidence type="ECO:0000313" key="9">
    <source>
        <dbReference type="Proteomes" id="UP001225598"/>
    </source>
</evidence>
<feature type="transmembrane region" description="Helical" evidence="6">
    <location>
        <begin position="79"/>
        <end position="98"/>
    </location>
</feature>
<feature type="region of interest" description="Disordered" evidence="5">
    <location>
        <begin position="1"/>
        <end position="64"/>
    </location>
</feature>
<evidence type="ECO:0000256" key="5">
    <source>
        <dbReference type="SAM" id="MobiDB-lite"/>
    </source>
</evidence>
<proteinExistence type="predicted"/>
<evidence type="ECO:0000256" key="4">
    <source>
        <dbReference type="ARBA" id="ARBA00023136"/>
    </source>
</evidence>
<reference evidence="8 9" key="1">
    <citation type="submission" date="2023-05" db="EMBL/GenBank/DDBJ databases">
        <title>Corynebacterium suedekumii sp. nov. and Corynebacterium breve sp. nov. isolated from raw cow's milk.</title>
        <authorList>
            <person name="Baer M.K."/>
            <person name="Mehl L."/>
            <person name="Hellmuth R."/>
            <person name="Marke G."/>
            <person name="Lipski A."/>
        </authorList>
    </citation>
    <scope>NUCLEOTIDE SEQUENCE [LARGE SCALE GENOMIC DNA]</scope>
    <source>
        <strain evidence="8 9">R4</strain>
    </source>
</reference>
<evidence type="ECO:0000259" key="7">
    <source>
        <dbReference type="Pfam" id="PF06305"/>
    </source>
</evidence>
<dbReference type="Proteomes" id="UP001225598">
    <property type="component" value="Chromosome"/>
</dbReference>
<organism evidence="8 9">
    <name type="scientific">Corynebacterium breve</name>
    <dbReference type="NCBI Taxonomy" id="3049799"/>
    <lineage>
        <taxon>Bacteria</taxon>
        <taxon>Bacillati</taxon>
        <taxon>Actinomycetota</taxon>
        <taxon>Actinomycetes</taxon>
        <taxon>Mycobacteriales</taxon>
        <taxon>Corynebacteriaceae</taxon>
        <taxon>Corynebacterium</taxon>
    </lineage>
</organism>
<dbReference type="RefSeq" id="WP_284823568.1">
    <property type="nucleotide sequence ID" value="NZ_CP126969.1"/>
</dbReference>
<dbReference type="EMBL" id="CP126969">
    <property type="protein sequence ID" value="WIM66873.1"/>
    <property type="molecule type" value="Genomic_DNA"/>
</dbReference>
<keyword evidence="4 6" id="KW-0472">Membrane</keyword>
<feature type="compositionally biased region" description="Polar residues" evidence="5">
    <location>
        <begin position="16"/>
        <end position="30"/>
    </location>
</feature>
<feature type="transmembrane region" description="Helical" evidence="6">
    <location>
        <begin position="118"/>
        <end position="140"/>
    </location>
</feature>
<protein>
    <submittedName>
        <fullName evidence="8">DUF1049 domain-containing protein</fullName>
    </submittedName>
</protein>
<keyword evidence="2 6" id="KW-0812">Transmembrane</keyword>
<sequence>MTREYPSADTPDYPDNTESLDTTAPAQPTSEFDADYPAPASVPAVQEAPVEHDEPSKREQKKAAKEAAKVKSSFAGGTWAALIIGAILLIVLIVFILQNPDNVEVNLFAWTWEFPAGIAYLLSAIIGALIMALVGGWRMFELRRQVKKAAKFASH</sequence>
<accession>A0ABY8VF35</accession>
<feature type="compositionally biased region" description="Basic and acidic residues" evidence="5">
    <location>
        <begin position="49"/>
        <end position="64"/>
    </location>
</feature>
<dbReference type="Pfam" id="PF06305">
    <property type="entry name" value="LapA_dom"/>
    <property type="match status" value="1"/>
</dbReference>
<evidence type="ECO:0000256" key="2">
    <source>
        <dbReference type="ARBA" id="ARBA00022692"/>
    </source>
</evidence>
<evidence type="ECO:0000256" key="3">
    <source>
        <dbReference type="ARBA" id="ARBA00022989"/>
    </source>
</evidence>
<evidence type="ECO:0000313" key="8">
    <source>
        <dbReference type="EMBL" id="WIM66873.1"/>
    </source>
</evidence>
<keyword evidence="3 6" id="KW-1133">Transmembrane helix</keyword>